<name>S0EYZ5_CHTCT</name>
<evidence type="ECO:0000256" key="1">
    <source>
        <dbReference type="SAM" id="Phobius"/>
    </source>
</evidence>
<sequence>MIRLQRIGSRFGVLGFFLRRTGLLLGMGIGGLLGGLIPFTFTAHGAPIDTAETAPHLKVRSLEVVDNQGRPVAYLTSMGGAVGSFPIFTLSSWKGKNQAQVSFGFMSQWPIPPSLEDKKLPPIGPALVLFQHGSGAGDKPSAIALGFGPYSKTGKVHPLLVFLDGQSGKSYRLGIENGRVHVVTSSSFLSPEGLGVIDSFMQEIGGEDPK</sequence>
<evidence type="ECO:0000313" key="2">
    <source>
        <dbReference type="EMBL" id="CCW35332.1"/>
    </source>
</evidence>
<reference evidence="3" key="1">
    <citation type="submission" date="2013-03" db="EMBL/GenBank/DDBJ databases">
        <title>Genome sequence of Chthonomonas calidirosea, the first sequenced genome from the Armatimonadetes phylum (formally candidate division OP10).</title>
        <authorList>
            <person name="Lee K.C.Y."/>
            <person name="Morgan X.C."/>
            <person name="Dunfield P.F."/>
            <person name="Tamas I."/>
            <person name="Houghton K.M."/>
            <person name="Vyssotski M."/>
            <person name="Ryan J.L.J."/>
            <person name="Lagutin K."/>
            <person name="McDonald I.R."/>
            <person name="Stott M.B."/>
        </authorList>
    </citation>
    <scope>NUCLEOTIDE SEQUENCE [LARGE SCALE GENOMIC DNA]</scope>
    <source>
        <strain evidence="3">DSM 23976 / ICMP 18418 / T49</strain>
    </source>
</reference>
<dbReference type="EMBL" id="HF951689">
    <property type="protein sequence ID" value="CCW35332.1"/>
    <property type="molecule type" value="Genomic_DNA"/>
</dbReference>
<protein>
    <submittedName>
        <fullName evidence="2">Uncharacterized protein</fullName>
    </submittedName>
</protein>
<keyword evidence="3" id="KW-1185">Reference proteome</keyword>
<accession>S0EYZ5</accession>
<keyword evidence="1" id="KW-1133">Transmembrane helix</keyword>
<dbReference type="Proteomes" id="UP000014227">
    <property type="component" value="Chromosome I"/>
</dbReference>
<proteinExistence type="predicted"/>
<evidence type="ECO:0000313" key="3">
    <source>
        <dbReference type="Proteomes" id="UP000014227"/>
    </source>
</evidence>
<feature type="transmembrane region" description="Helical" evidence="1">
    <location>
        <begin position="21"/>
        <end position="41"/>
    </location>
</feature>
<dbReference type="HOGENOM" id="CLU_1105611_0_0_0"/>
<keyword evidence="1" id="KW-0812">Transmembrane</keyword>
<keyword evidence="1" id="KW-0472">Membrane</keyword>
<dbReference type="KEGG" id="ccz:CCALI_01516"/>
<organism evidence="2 3">
    <name type="scientific">Chthonomonas calidirosea (strain DSM 23976 / ICMP 18418 / T49)</name>
    <dbReference type="NCBI Taxonomy" id="1303518"/>
    <lineage>
        <taxon>Bacteria</taxon>
        <taxon>Bacillati</taxon>
        <taxon>Armatimonadota</taxon>
        <taxon>Chthonomonadia</taxon>
        <taxon>Chthonomonadales</taxon>
        <taxon>Chthonomonadaceae</taxon>
        <taxon>Chthonomonas</taxon>
    </lineage>
</organism>
<dbReference type="InParanoid" id="S0EYZ5"/>
<gene>
    <name evidence="2" type="ORF">CCALI_01516</name>
</gene>
<dbReference type="RefSeq" id="WP_016482867.1">
    <property type="nucleotide sequence ID" value="NC_021487.1"/>
</dbReference>
<feature type="transmembrane region" description="Helical" evidence="1">
    <location>
        <begin position="72"/>
        <end position="90"/>
    </location>
</feature>
<dbReference type="AlphaFoldDB" id="S0EYZ5"/>